<evidence type="ECO:0000313" key="4">
    <source>
        <dbReference type="EMBL" id="RGC15184.1"/>
    </source>
</evidence>
<dbReference type="AlphaFoldDB" id="A0A3E2VWB6"/>
<gene>
    <name evidence="4" type="ORF">DXA38_11515</name>
</gene>
<accession>A0A3E2VWB6</accession>
<comment type="caution">
    <text evidence="4">The sequence shown here is derived from an EMBL/GenBank/DDBJ whole genome shotgun (WGS) entry which is preliminary data.</text>
</comment>
<feature type="transmembrane region" description="Helical" evidence="2">
    <location>
        <begin position="80"/>
        <end position="101"/>
    </location>
</feature>
<keyword evidence="2" id="KW-0472">Membrane</keyword>
<feature type="domain" description="Tim44-like" evidence="3">
    <location>
        <begin position="112"/>
        <end position="256"/>
    </location>
</feature>
<dbReference type="OrthoDB" id="7066974at2"/>
<dbReference type="Proteomes" id="UP000260025">
    <property type="component" value="Unassembled WGS sequence"/>
</dbReference>
<evidence type="ECO:0000313" key="5">
    <source>
        <dbReference type="Proteomes" id="UP000260025"/>
    </source>
</evidence>
<sequence length="270" mass="30982">MNCYLGFFLYNEHVKGDIMKKKYLLLLFVLPLLLPLSVQARAGGGGSGGSGGSSGGSTSSGSTNSNHYHGRGYNDPIGSMFSTIAMGGLLVLIPAMPMLAYRRRVKKKAKQSAALLQRIDDMDSIWNEKQIKRRVEDIYYHVQEAWTNAKVEDLKPYLTEHLYEQWKMRLTWMELRNEHNVLDHIKLLRSAVVGVQDYSDDSQDSCWLYIEGSMVDYTVNSQTHTVTEGSRKKSTFVEYWKLQRIGNSFYLDDVRQKEDVNPEDFTDWRE</sequence>
<organism evidence="4 5">
    <name type="scientific">Clostridium innocuum</name>
    <dbReference type="NCBI Taxonomy" id="1522"/>
    <lineage>
        <taxon>Bacteria</taxon>
        <taxon>Bacillati</taxon>
        <taxon>Bacillota</taxon>
        <taxon>Clostridia</taxon>
        <taxon>Eubacteriales</taxon>
        <taxon>Clostridiaceae</taxon>
        <taxon>Clostridium</taxon>
    </lineage>
</organism>
<dbReference type="InterPro" id="IPR007379">
    <property type="entry name" value="Tim44-like_dom"/>
</dbReference>
<keyword evidence="2" id="KW-1133">Transmembrane helix</keyword>
<dbReference type="Pfam" id="PF04280">
    <property type="entry name" value="Tim44"/>
    <property type="match status" value="1"/>
</dbReference>
<dbReference type="SMART" id="SM00978">
    <property type="entry name" value="Tim44"/>
    <property type="match status" value="1"/>
</dbReference>
<dbReference type="EMBL" id="QVEV01000015">
    <property type="protein sequence ID" value="RGC15184.1"/>
    <property type="molecule type" value="Genomic_DNA"/>
</dbReference>
<protein>
    <submittedName>
        <fullName evidence="4">Tim44 domain-containing protein</fullName>
    </submittedName>
</protein>
<evidence type="ECO:0000256" key="1">
    <source>
        <dbReference type="SAM" id="MobiDB-lite"/>
    </source>
</evidence>
<feature type="compositionally biased region" description="Low complexity" evidence="1">
    <location>
        <begin position="56"/>
        <end position="66"/>
    </location>
</feature>
<dbReference type="Gene3D" id="3.10.450.240">
    <property type="match status" value="1"/>
</dbReference>
<evidence type="ECO:0000259" key="3">
    <source>
        <dbReference type="SMART" id="SM00978"/>
    </source>
</evidence>
<feature type="region of interest" description="Disordered" evidence="1">
    <location>
        <begin position="45"/>
        <end position="67"/>
    </location>
</feature>
<evidence type="ECO:0000256" key="2">
    <source>
        <dbReference type="SAM" id="Phobius"/>
    </source>
</evidence>
<feature type="compositionally biased region" description="Gly residues" evidence="1">
    <location>
        <begin position="45"/>
        <end position="55"/>
    </location>
</feature>
<proteinExistence type="predicted"/>
<dbReference type="SUPFAM" id="SSF54427">
    <property type="entry name" value="NTF2-like"/>
    <property type="match status" value="1"/>
</dbReference>
<dbReference type="InterPro" id="IPR032710">
    <property type="entry name" value="NTF2-like_dom_sf"/>
</dbReference>
<name>A0A3E2VWB6_CLOIN</name>
<reference evidence="4 5" key="1">
    <citation type="submission" date="2018-08" db="EMBL/GenBank/DDBJ databases">
        <title>A genome reference for cultivated species of the human gut microbiota.</title>
        <authorList>
            <person name="Zou Y."/>
            <person name="Xue W."/>
            <person name="Luo G."/>
        </authorList>
    </citation>
    <scope>NUCLEOTIDE SEQUENCE [LARGE SCALE GENOMIC DNA]</scope>
    <source>
        <strain evidence="4 5">OF01-2LB</strain>
    </source>
</reference>
<keyword evidence="2" id="KW-0812">Transmembrane</keyword>